<accession>A0ABM9QC01</accession>
<dbReference type="EMBL" id="CAKZ01000186">
    <property type="protein sequence ID" value="CCJ83126.1"/>
    <property type="molecule type" value="Genomic_DNA"/>
</dbReference>
<protein>
    <recommendedName>
        <fullName evidence="3">DUF4265 domain-containing protein</fullName>
    </recommendedName>
</protein>
<dbReference type="InterPro" id="IPR025361">
    <property type="entry name" value="DUF4265"/>
</dbReference>
<evidence type="ECO:0000313" key="1">
    <source>
        <dbReference type="EMBL" id="CCJ83126.1"/>
    </source>
</evidence>
<dbReference type="Proteomes" id="UP000009342">
    <property type="component" value="Unassembled WGS sequence"/>
</dbReference>
<evidence type="ECO:0008006" key="3">
    <source>
        <dbReference type="Google" id="ProtNLM"/>
    </source>
</evidence>
<comment type="caution">
    <text evidence="1">The sequence shown here is derived from an EMBL/GenBank/DDBJ whole genome shotgun (WGS) entry which is preliminary data.</text>
</comment>
<keyword evidence="2" id="KW-1185">Reference proteome</keyword>
<name>A0ABM9QC01_9ENTR</name>
<reference evidence="2" key="1">
    <citation type="journal article" date="2012" name="PLoS ONE">
        <title>Comparative analysis of genome sequences covering the seven cronobacter species.</title>
        <authorList>
            <person name="Joseph S."/>
            <person name="Desai P."/>
            <person name="Ji Y."/>
            <person name="Cummings C.A."/>
            <person name="Shih R."/>
            <person name="Degoricija L."/>
            <person name="Rico A."/>
            <person name="Brzoska P."/>
            <person name="Hamby S.E."/>
            <person name="Masood N."/>
            <person name="Hariri S."/>
            <person name="Sonbol H."/>
            <person name="Chuzhanova N."/>
            <person name="McClelland M."/>
            <person name="Furtado M.R."/>
            <person name="Forsythe S.J."/>
        </authorList>
    </citation>
    <scope>NUCLEOTIDE SEQUENCE [LARGE SCALE GENOMIC DNA]</scope>
    <source>
        <strain evidence="2">1210</strain>
    </source>
</reference>
<sequence length="174" mass="19411">MEAYLTSKSEFIKVTFRLIQDEDGYPPVPYESVWLKRNGNGEYELDNIPLYIYGVSKGDVITFQKSNDEYVVGGIAKRKGHSTLRIYINEAQQKESVISALQSLGGHIGTSASAALFSLDIPSDIPFLRIDAFLKSKYDDGILDYEDACLQHGDIDPIRVSECESVFNIACTMP</sequence>
<evidence type="ECO:0000313" key="2">
    <source>
        <dbReference type="Proteomes" id="UP000009342"/>
    </source>
</evidence>
<dbReference type="Pfam" id="PF14085">
    <property type="entry name" value="DUF4265"/>
    <property type="match status" value="1"/>
</dbReference>
<organism evidence="1 2">
    <name type="scientific">Cronobacter dublinensis 1210</name>
    <dbReference type="NCBI Taxonomy" id="1208656"/>
    <lineage>
        <taxon>Bacteria</taxon>
        <taxon>Pseudomonadati</taxon>
        <taxon>Pseudomonadota</taxon>
        <taxon>Gammaproteobacteria</taxon>
        <taxon>Enterobacterales</taxon>
        <taxon>Enterobacteriaceae</taxon>
        <taxon>Cronobacter</taxon>
    </lineage>
</organism>
<proteinExistence type="predicted"/>
<gene>
    <name evidence="1" type="ORF">BN134_3899</name>
</gene>